<organism evidence="2 3">
    <name type="scientific">Microbacterium candidum</name>
    <dbReference type="NCBI Taxonomy" id="3041922"/>
    <lineage>
        <taxon>Bacteria</taxon>
        <taxon>Bacillati</taxon>
        <taxon>Actinomycetota</taxon>
        <taxon>Actinomycetes</taxon>
        <taxon>Micrococcales</taxon>
        <taxon>Microbacteriaceae</taxon>
        <taxon>Microbacterium</taxon>
    </lineage>
</organism>
<keyword evidence="2" id="KW-0503">Monooxygenase</keyword>
<dbReference type="PANTHER" id="PTHR33336:SF3">
    <property type="entry name" value="ABM DOMAIN-CONTAINING PROTEIN"/>
    <property type="match status" value="1"/>
</dbReference>
<evidence type="ECO:0000313" key="2">
    <source>
        <dbReference type="EMBL" id="MDL9978866.1"/>
    </source>
</evidence>
<dbReference type="InterPro" id="IPR011008">
    <property type="entry name" value="Dimeric_a/b-barrel"/>
</dbReference>
<evidence type="ECO:0000259" key="1">
    <source>
        <dbReference type="PROSITE" id="PS51725"/>
    </source>
</evidence>
<gene>
    <name evidence="2" type="ORF">QSV35_05955</name>
</gene>
<dbReference type="EC" id="1.-.-.-" evidence="2"/>
<keyword evidence="3" id="KW-1185">Reference proteome</keyword>
<keyword evidence="2" id="KW-0560">Oxidoreductase</keyword>
<comment type="caution">
    <text evidence="2">The sequence shown here is derived from an EMBL/GenBank/DDBJ whole genome shotgun (WGS) entry which is preliminary data.</text>
</comment>
<proteinExistence type="predicted"/>
<dbReference type="SUPFAM" id="SSF54909">
    <property type="entry name" value="Dimeric alpha+beta barrel"/>
    <property type="match status" value="1"/>
</dbReference>
<protein>
    <submittedName>
        <fullName evidence="2">Quinol monooxygenase</fullName>
        <ecNumber evidence="2">1.-.-.-</ecNumber>
    </submittedName>
</protein>
<accession>A0ABT7MWN0</accession>
<dbReference type="InterPro" id="IPR050744">
    <property type="entry name" value="AI-2_Isomerase_LsrG"/>
</dbReference>
<dbReference type="RefSeq" id="WP_286287653.1">
    <property type="nucleotide sequence ID" value="NZ_JASXSZ010000001.1"/>
</dbReference>
<feature type="domain" description="ABM" evidence="1">
    <location>
        <begin position="4"/>
        <end position="93"/>
    </location>
</feature>
<dbReference type="PANTHER" id="PTHR33336">
    <property type="entry name" value="QUINOL MONOOXYGENASE YGIN-RELATED"/>
    <property type="match status" value="1"/>
</dbReference>
<dbReference type="Pfam" id="PF03992">
    <property type="entry name" value="ABM"/>
    <property type="match status" value="1"/>
</dbReference>
<dbReference type="InterPro" id="IPR007138">
    <property type="entry name" value="ABM_dom"/>
</dbReference>
<dbReference type="Gene3D" id="3.30.70.100">
    <property type="match status" value="1"/>
</dbReference>
<dbReference type="GO" id="GO:0004497">
    <property type="term" value="F:monooxygenase activity"/>
    <property type="evidence" value="ECO:0007669"/>
    <property type="project" value="UniProtKB-KW"/>
</dbReference>
<dbReference type="PROSITE" id="PS51725">
    <property type="entry name" value="ABM"/>
    <property type="match status" value="1"/>
</dbReference>
<dbReference type="EMBL" id="JASXSZ010000001">
    <property type="protein sequence ID" value="MDL9978866.1"/>
    <property type="molecule type" value="Genomic_DNA"/>
</dbReference>
<dbReference type="Proteomes" id="UP001235064">
    <property type="component" value="Unassembled WGS sequence"/>
</dbReference>
<evidence type="ECO:0000313" key="3">
    <source>
        <dbReference type="Proteomes" id="UP001235064"/>
    </source>
</evidence>
<reference evidence="2 3" key="1">
    <citation type="submission" date="2023-06" db="EMBL/GenBank/DDBJ databases">
        <title>Microbacterium sp. nov., isolated from a waste landfill.</title>
        <authorList>
            <person name="Wen W."/>
        </authorList>
    </citation>
    <scope>NUCLEOTIDE SEQUENCE [LARGE SCALE GENOMIC DNA]</scope>
    <source>
        <strain evidence="2 3">ASV49</strain>
    </source>
</reference>
<name>A0ABT7MWN0_9MICO</name>
<sequence>MTAITVIARLTAREGQEDAVRAMSVSLVEPSRSEEGNLSYRTYNDATDARRWVVVEEWESREAFDRHLSSPHMASAFEAGAMLLDSPPVELIVATDDHARVDAPS</sequence>